<comment type="similarity">
    <text evidence="1">Belongs to the IST1 family.</text>
</comment>
<dbReference type="PANTHER" id="PTHR23213:SF269">
    <property type="entry name" value="FORMIN-LIKE PROTEIN 5"/>
    <property type="match status" value="1"/>
</dbReference>
<dbReference type="Pfam" id="PF03398">
    <property type="entry name" value="Ist1"/>
    <property type="match status" value="1"/>
</dbReference>
<feature type="region of interest" description="Disordered" evidence="4">
    <location>
        <begin position="710"/>
        <end position="776"/>
    </location>
</feature>
<feature type="region of interest" description="Disordered" evidence="4">
    <location>
        <begin position="279"/>
        <end position="530"/>
    </location>
</feature>
<feature type="compositionally biased region" description="Pro residues" evidence="4">
    <location>
        <begin position="1248"/>
        <end position="1275"/>
    </location>
</feature>
<dbReference type="InterPro" id="IPR027643">
    <property type="entry name" value="Formin-like_plant"/>
</dbReference>
<dbReference type="SMART" id="SM00498">
    <property type="entry name" value="FH2"/>
    <property type="match status" value="1"/>
</dbReference>
<evidence type="ECO:0000259" key="5">
    <source>
        <dbReference type="PROSITE" id="PS51444"/>
    </source>
</evidence>
<feature type="compositionally biased region" description="Low complexity" evidence="4">
    <location>
        <begin position="330"/>
        <end position="354"/>
    </location>
</feature>
<feature type="compositionally biased region" description="Basic and acidic residues" evidence="4">
    <location>
        <begin position="450"/>
        <end position="472"/>
    </location>
</feature>
<dbReference type="EMBL" id="BAABME010003866">
    <property type="protein sequence ID" value="GAA0160378.1"/>
    <property type="molecule type" value="Genomic_DNA"/>
</dbReference>
<feature type="compositionally biased region" description="Polar residues" evidence="4">
    <location>
        <begin position="315"/>
        <end position="324"/>
    </location>
</feature>
<proteinExistence type="inferred from homology"/>
<feature type="compositionally biased region" description="Polar residues" evidence="4">
    <location>
        <begin position="242"/>
        <end position="252"/>
    </location>
</feature>
<feature type="compositionally biased region" description="Polar residues" evidence="4">
    <location>
        <begin position="892"/>
        <end position="905"/>
    </location>
</feature>
<feature type="domain" description="FH2" evidence="5">
    <location>
        <begin position="1300"/>
        <end position="1732"/>
    </location>
</feature>
<dbReference type="Gene3D" id="1.20.1260.60">
    <property type="entry name" value="Vacuolar protein sorting-associated protein Ist1"/>
    <property type="match status" value="1"/>
</dbReference>
<feature type="compositionally biased region" description="Polar residues" evidence="4">
    <location>
        <begin position="986"/>
        <end position="995"/>
    </location>
</feature>
<feature type="compositionally biased region" description="Pro residues" evidence="4">
    <location>
        <begin position="1184"/>
        <end position="1227"/>
    </location>
</feature>
<feature type="region of interest" description="Disordered" evidence="4">
    <location>
        <begin position="1724"/>
        <end position="1769"/>
    </location>
</feature>
<dbReference type="Proteomes" id="UP001454036">
    <property type="component" value="Unassembled WGS sequence"/>
</dbReference>
<dbReference type="PRINTS" id="PR01217">
    <property type="entry name" value="PRICHEXTENSN"/>
</dbReference>
<feature type="compositionally biased region" description="Polar residues" evidence="4">
    <location>
        <begin position="279"/>
        <end position="288"/>
    </location>
</feature>
<dbReference type="PANTHER" id="PTHR23213">
    <property type="entry name" value="FORMIN-RELATED"/>
    <property type="match status" value="1"/>
</dbReference>
<evidence type="ECO:0000313" key="6">
    <source>
        <dbReference type="EMBL" id="GAA0160378.1"/>
    </source>
</evidence>
<feature type="compositionally biased region" description="Polar residues" evidence="4">
    <location>
        <begin position="742"/>
        <end position="761"/>
    </location>
</feature>
<evidence type="ECO:0000256" key="4">
    <source>
        <dbReference type="SAM" id="MobiDB-lite"/>
    </source>
</evidence>
<dbReference type="SUPFAM" id="SSF101447">
    <property type="entry name" value="Formin homology 2 domain (FH2 domain)"/>
    <property type="match status" value="1"/>
</dbReference>
<organism evidence="6 7">
    <name type="scientific">Lithospermum erythrorhizon</name>
    <name type="common">Purple gromwell</name>
    <name type="synonym">Lithospermum officinale var. erythrorhizon</name>
    <dbReference type="NCBI Taxonomy" id="34254"/>
    <lineage>
        <taxon>Eukaryota</taxon>
        <taxon>Viridiplantae</taxon>
        <taxon>Streptophyta</taxon>
        <taxon>Embryophyta</taxon>
        <taxon>Tracheophyta</taxon>
        <taxon>Spermatophyta</taxon>
        <taxon>Magnoliopsida</taxon>
        <taxon>eudicotyledons</taxon>
        <taxon>Gunneridae</taxon>
        <taxon>Pentapetalae</taxon>
        <taxon>asterids</taxon>
        <taxon>lamiids</taxon>
        <taxon>Boraginales</taxon>
        <taxon>Boraginaceae</taxon>
        <taxon>Boraginoideae</taxon>
        <taxon>Lithospermeae</taxon>
        <taxon>Lithospermum</taxon>
    </lineage>
</organism>
<dbReference type="InterPro" id="IPR015425">
    <property type="entry name" value="FH2_Formin"/>
</dbReference>
<feature type="compositionally biased region" description="Low complexity" evidence="4">
    <location>
        <begin position="963"/>
        <end position="979"/>
    </location>
</feature>
<evidence type="ECO:0000313" key="7">
    <source>
        <dbReference type="Proteomes" id="UP001454036"/>
    </source>
</evidence>
<feature type="compositionally biased region" description="Polar residues" evidence="4">
    <location>
        <begin position="434"/>
        <end position="445"/>
    </location>
</feature>
<feature type="compositionally biased region" description="Low complexity" evidence="4">
    <location>
        <begin position="1074"/>
        <end position="1089"/>
    </location>
</feature>
<feature type="compositionally biased region" description="Polar residues" evidence="4">
    <location>
        <begin position="1029"/>
        <end position="1063"/>
    </location>
</feature>
<gene>
    <name evidence="6" type="ORF">LIER_16946</name>
</gene>
<sequence length="1769" mass="195543">MRKSKILQGSKDMLHRSFKPDKCKTSLRLVTSRLKLMRNKKEVQVKQYRREVAQLLESGQDSTARIKVEHVVREEKMMAAYELISLYSELVMTRIPIIESQKNCPIDLKEAIASLIFASPRCGDIPELVDVQKHFIAKYGKDFVTAAIELRPNCGVSRLLVEKLSAKAPDGQSKLKILTGIAEEHSIKWDPKSFGENDLPASTYLLNGPSSIQDAAEHLQSPQHKPPQPSQNFPAAAVHAQSPRQEPSQVSHYQIRHQPLKPEQNDRFSQGTQNVNSAYSEGRQMSSDSQHEAKHSGVASYRPPGLQSFSEDRNTFSSHGQSRNMDYKDAASAAQAAAESAERASVAPRAAAEYASRDGMNRPYYTESHNSGPHSKRESSEFAGEQLRKHSSNSNDSDSHRRSDSDKLHGVILKNPGGTPERSSYGGYDRMENYDQSNSSRSNYSLVDGSHGHSSLDARKYSQKSMYKEESAKPGSTAKPQYNESEYRSDTPESSNSEDSHHIQAVNSRKSVHKVGAAKPDEFAKPQIIEPEYRSDVHGFSNSKKFYKIQSGNPVKETETSFNLQPSIYDENSDASDSDHQSSKSHASSGSHFRIKQGRFHNDTSRTGSGNSAFAIFDEAGSDHEDISFDTGPRYDDQFSGSDSMLLGNVAPSNILRIPRMQDFGFSGTNLPDKSVFKRSSSPRNHSYHEFPEISATSVEEFEFGDQFSTKFDDFDGPSSEGENSMDELSSHTSRKKYLETSPGTKGQNIPSQRSSFNEQGNHGVMEKPHLKSTRDELEDEILTETSLELSSILNYGKLTGGLKHKRYALQPYRSTEVDGASSPIKNPVEESSRKILESTVSITTHSQVNTEVKQNTKGRKAQSLAHDHSDIESSEDELPAWGSGFGRELYTQPSIKGTETNSISKVPVPYFESDSDEVPRYSKQTPSSRNHMSSGLSRRTKGTPARTPKVQPKHGEPKRSDFSSGRKSSFSSQSQDSSFNDELEYQQSNDTNGPGTPKLQPKGEELDDSDFSSDGSQSNKLELVRPTATPSPRTSAAQPKLNGTNASSFNSGRKSTISSYGSHLNEETESPRRSSNQSRNSEQSSSTRKSFEQMPDSKISSPQESLILAAAEQSDIFQPKENTPASSHKSYAYGATLANDNPGSSDELLQRPPAILASQGLPPLNPPPGREDLLGPPSGKSFPSPPKPPSVAPHPPPPPPPMAPHPPPPPPPMAPHPPPPPLPPPIAVKTKDLPGRADLRLLSGKPALPPPPPPVKTNAPPAPPPPLGGPPSRPPSKGLIPPRASPAGKGSSTSASTEEHGADSHRTKLKPFFWDKVSADPDDSMVWHQINSGSFKFNEEMIESLFGYASAEKNQNEMKKPYSNQDRANEFVHIIGQKKAHNFAILLKGLNVRVEEVCDALQEGNELPAELIETVLKMAPTAEEELKLRLYSGEMSRLGNAERFLKVLVDIPYAFKRLESLLFMYTLQEDKTMIKESFATLEAACTELRNNRLFLKLLEAVLKTGNRMNDGTFRGRAQAFKLDTLLKLSDVKGTDGKTTLLHFVVQEIIRSEGIRALRTTSRGGSFSSVKSDDLVEDSSEDSEEHLRDVGLQVVSTLGNDLQNVKRAAILNAESLTGTVAKLGYRFRKARDFLNSEMKNVDEENGFNQALKSFVQDAEADIMWLLQEEKRIMALVKRTGDYFHGNAGKDEGLRIFIVVRDFLLILDKVCREVKNVPRKSFAIPKKEDLAATPHQPPPDPRQPTPDPRQRLFPAIRERQIDNSSSDDEF</sequence>
<keyword evidence="7" id="KW-1185">Reference proteome</keyword>
<evidence type="ECO:0000256" key="3">
    <source>
        <dbReference type="RuleBase" id="RU361260"/>
    </source>
</evidence>
<accession>A0AAV3QAX7</accession>
<feature type="compositionally biased region" description="Polar residues" evidence="4">
    <location>
        <begin position="923"/>
        <end position="938"/>
    </location>
</feature>
<comment type="caution">
    <text evidence="6">The sequence shown here is derived from an EMBL/GenBank/DDBJ whole genome shotgun (WGS) entry which is preliminary data.</text>
</comment>
<dbReference type="Gene3D" id="1.20.58.2220">
    <property type="entry name" value="Formin, FH2 domain"/>
    <property type="match status" value="1"/>
</dbReference>
<name>A0AAV3QAX7_LITER</name>
<feature type="compositionally biased region" description="Polar residues" evidence="4">
    <location>
        <begin position="721"/>
        <end position="732"/>
    </location>
</feature>
<dbReference type="FunFam" id="1.20.1260.60:FF:000003">
    <property type="entry name" value="IST1-like protein isoform A"/>
    <property type="match status" value="1"/>
</dbReference>
<dbReference type="PROSITE" id="PS51444">
    <property type="entry name" value="FH2"/>
    <property type="match status" value="1"/>
</dbReference>
<evidence type="ECO:0000256" key="2">
    <source>
        <dbReference type="ARBA" id="ARBA00025793"/>
    </source>
</evidence>
<feature type="compositionally biased region" description="Basic and acidic residues" evidence="4">
    <location>
        <begin position="397"/>
        <end position="409"/>
    </location>
</feature>
<protein>
    <recommendedName>
        <fullName evidence="3">Formin-like protein</fullName>
    </recommendedName>
</protein>
<dbReference type="GO" id="GO:0051015">
    <property type="term" value="F:actin filament binding"/>
    <property type="evidence" value="ECO:0007669"/>
    <property type="project" value="InterPro"/>
</dbReference>
<dbReference type="Pfam" id="PF02181">
    <property type="entry name" value="FH2"/>
    <property type="match status" value="1"/>
</dbReference>
<feature type="compositionally biased region" description="Pro residues" evidence="4">
    <location>
        <begin position="1734"/>
        <end position="1746"/>
    </location>
</feature>
<reference evidence="6 7" key="1">
    <citation type="submission" date="2024-01" db="EMBL/GenBank/DDBJ databases">
        <title>The complete chloroplast genome sequence of Lithospermum erythrorhizon: insights into the phylogenetic relationship among Boraginaceae species and the maternal lineages of purple gromwells.</title>
        <authorList>
            <person name="Okada T."/>
            <person name="Watanabe K."/>
        </authorList>
    </citation>
    <scope>NUCLEOTIDE SEQUENCE [LARGE SCALE GENOMIC DNA]</scope>
</reference>
<comment type="similarity">
    <text evidence="2">Belongs to the formin-like family. Class-I subfamily.</text>
</comment>
<feature type="compositionally biased region" description="Polar residues" evidence="4">
    <location>
        <begin position="1121"/>
        <end position="1130"/>
    </location>
</feature>
<dbReference type="GO" id="GO:0015031">
    <property type="term" value="P:protein transport"/>
    <property type="evidence" value="ECO:0007669"/>
    <property type="project" value="InterPro"/>
</dbReference>
<feature type="region of interest" description="Disordered" evidence="4">
    <location>
        <begin position="216"/>
        <end position="254"/>
    </location>
</feature>
<dbReference type="GO" id="GO:0045010">
    <property type="term" value="P:actin nucleation"/>
    <property type="evidence" value="ECO:0007669"/>
    <property type="project" value="InterPro"/>
</dbReference>
<feature type="compositionally biased region" description="Basic and acidic residues" evidence="4">
    <location>
        <begin position="765"/>
        <end position="776"/>
    </location>
</feature>
<feature type="compositionally biased region" description="Basic and acidic residues" evidence="4">
    <location>
        <begin position="1230"/>
        <end position="1240"/>
    </location>
</feature>
<evidence type="ECO:0000256" key="1">
    <source>
        <dbReference type="ARBA" id="ARBA00005536"/>
    </source>
</evidence>
<dbReference type="InterPro" id="IPR042201">
    <property type="entry name" value="FH2_Formin_sf"/>
</dbReference>
<feature type="region of interest" description="Disordered" evidence="4">
    <location>
        <begin position="851"/>
        <end position="1306"/>
    </location>
</feature>
<feature type="region of interest" description="Disordered" evidence="4">
    <location>
        <begin position="567"/>
        <end position="612"/>
    </location>
</feature>
<dbReference type="InterPro" id="IPR042277">
    <property type="entry name" value="IST1-like"/>
</dbReference>
<dbReference type="InterPro" id="IPR005061">
    <property type="entry name" value="Ist1"/>
</dbReference>